<evidence type="ECO:0000256" key="3">
    <source>
        <dbReference type="ARBA" id="ARBA00023136"/>
    </source>
</evidence>
<sequence>MNIKYLMMTSVIALISTSVAQAADIVAPHEVTSHRGTSIVSPSAFSWTGFYLGGQVGNFSSKVEITDSGKKDEFFGKDKTPKPSGFMGGIYAGSNIDLGNSLILGVETGAVWADKGDTKTLSTKELEDGDIGDFNMAFTDAGIKLGDAEKFVKGDTGSYSFTYKEKWAGATRARIGFAAANCIMPYIAGGIAYAQMQGISTISGTKKSVDNKPSKTVTGTVGDKTKMMVGFTLGGGVDFAMTDNILLRAEYRYSDFGKKKFKDDEAEFNYKTNDFRVGVAYKF</sequence>
<dbReference type="InterPro" id="IPR011250">
    <property type="entry name" value="OMP/PagP_B-barrel"/>
</dbReference>
<dbReference type="PANTHER" id="PTHR34001">
    <property type="entry name" value="BLL7405 PROTEIN"/>
    <property type="match status" value="1"/>
</dbReference>
<organism evidence="8 9">
    <name type="scientific">Bartonella vinsonii</name>
    <name type="common">Rochalimaea vinsonii</name>
    <dbReference type="NCBI Taxonomy" id="33047"/>
    <lineage>
        <taxon>Bacteria</taxon>
        <taxon>Pseudomonadati</taxon>
        <taxon>Pseudomonadota</taxon>
        <taxon>Alphaproteobacteria</taxon>
        <taxon>Hyphomicrobiales</taxon>
        <taxon>Bartonellaceae</taxon>
        <taxon>Bartonella</taxon>
    </lineage>
</organism>
<dbReference type="OrthoDB" id="9815357at2"/>
<reference evidence="8 9" key="1">
    <citation type="submission" date="2018-12" db="EMBL/GenBank/DDBJ databases">
        <authorList>
            <consortium name="Pathogen Informatics"/>
        </authorList>
    </citation>
    <scope>NUCLEOTIDE SEQUENCE [LARGE SCALE GENOMIC DNA]</scope>
    <source>
        <strain evidence="8 9">NCTC12905</strain>
    </source>
</reference>
<dbReference type="InterPro" id="IPR051692">
    <property type="entry name" value="OMP-like"/>
</dbReference>
<comment type="subcellular location">
    <subcellularLocation>
        <location evidence="1">Cell outer membrane</location>
    </subcellularLocation>
</comment>
<comment type="similarity">
    <text evidence="5">Belongs to the Omp25/RopB family.</text>
</comment>
<feature type="signal peptide" evidence="6">
    <location>
        <begin position="1"/>
        <end position="22"/>
    </location>
</feature>
<evidence type="ECO:0000256" key="5">
    <source>
        <dbReference type="ARBA" id="ARBA00038306"/>
    </source>
</evidence>
<evidence type="ECO:0000313" key="8">
    <source>
        <dbReference type="EMBL" id="VEJ44853.1"/>
    </source>
</evidence>
<keyword evidence="4" id="KW-0998">Cell outer membrane</keyword>
<protein>
    <submittedName>
        <fullName evidence="8">Opacity protein and related surface antigens</fullName>
    </submittedName>
</protein>
<feature type="domain" description="Outer membrane protein beta-barrel" evidence="7">
    <location>
        <begin position="44"/>
        <end position="283"/>
    </location>
</feature>
<feature type="chain" id="PRO_5019454276" evidence="6">
    <location>
        <begin position="23"/>
        <end position="283"/>
    </location>
</feature>
<accession>A0A448V502</accession>
<gene>
    <name evidence="8" type="ORF">NCTC12905_00496</name>
</gene>
<proteinExistence type="inferred from homology"/>
<name>A0A448V502_BARVI</name>
<dbReference type="AlphaFoldDB" id="A0A448V502"/>
<dbReference type="Gene3D" id="2.40.160.20">
    <property type="match status" value="1"/>
</dbReference>
<dbReference type="STRING" id="1094497.BVwin_02340"/>
<evidence type="ECO:0000256" key="6">
    <source>
        <dbReference type="SAM" id="SignalP"/>
    </source>
</evidence>
<keyword evidence="2 6" id="KW-0732">Signal</keyword>
<evidence type="ECO:0000256" key="4">
    <source>
        <dbReference type="ARBA" id="ARBA00023237"/>
    </source>
</evidence>
<evidence type="ECO:0000256" key="1">
    <source>
        <dbReference type="ARBA" id="ARBA00004442"/>
    </source>
</evidence>
<dbReference type="SUPFAM" id="SSF56925">
    <property type="entry name" value="OMPA-like"/>
    <property type="match status" value="1"/>
</dbReference>
<evidence type="ECO:0000256" key="2">
    <source>
        <dbReference type="ARBA" id="ARBA00022729"/>
    </source>
</evidence>
<keyword evidence="3" id="KW-0472">Membrane</keyword>
<dbReference type="EMBL" id="LR134529">
    <property type="protein sequence ID" value="VEJ44853.1"/>
    <property type="molecule type" value="Genomic_DNA"/>
</dbReference>
<dbReference type="InterPro" id="IPR027385">
    <property type="entry name" value="Beta-barrel_OMP"/>
</dbReference>
<evidence type="ECO:0000313" key="9">
    <source>
        <dbReference type="Proteomes" id="UP000274201"/>
    </source>
</evidence>
<evidence type="ECO:0000259" key="7">
    <source>
        <dbReference type="Pfam" id="PF13505"/>
    </source>
</evidence>
<dbReference type="PANTHER" id="PTHR34001:SF3">
    <property type="entry name" value="BLL7405 PROTEIN"/>
    <property type="match status" value="1"/>
</dbReference>
<dbReference type="Pfam" id="PF13505">
    <property type="entry name" value="OMP_b-brl"/>
    <property type="match status" value="1"/>
</dbReference>
<dbReference type="Proteomes" id="UP000274201">
    <property type="component" value="Chromosome"/>
</dbReference>
<dbReference type="RefSeq" id="WP_126602543.1">
    <property type="nucleotide sequence ID" value="NZ_LR134529.1"/>
</dbReference>
<dbReference type="GO" id="GO:0009279">
    <property type="term" value="C:cell outer membrane"/>
    <property type="evidence" value="ECO:0007669"/>
    <property type="project" value="UniProtKB-SubCell"/>
</dbReference>